<dbReference type="RefSeq" id="WP_205155943.1">
    <property type="nucleotide sequence ID" value="NZ_JACLYY010000006.1"/>
</dbReference>
<evidence type="ECO:0008006" key="4">
    <source>
        <dbReference type="Google" id="ProtNLM"/>
    </source>
</evidence>
<dbReference type="Proteomes" id="UP000716906">
    <property type="component" value="Unassembled WGS sequence"/>
</dbReference>
<keyword evidence="3" id="KW-1185">Reference proteome</keyword>
<name>A0ABS2E8K0_9FIRM</name>
<proteinExistence type="predicted"/>
<evidence type="ECO:0000313" key="3">
    <source>
        <dbReference type="Proteomes" id="UP000716906"/>
    </source>
</evidence>
<dbReference type="EMBL" id="JACLYY010000006">
    <property type="protein sequence ID" value="MBM6737940.1"/>
    <property type="molecule type" value="Genomic_DNA"/>
</dbReference>
<dbReference type="SUPFAM" id="SSF56784">
    <property type="entry name" value="HAD-like"/>
    <property type="match status" value="1"/>
</dbReference>
<dbReference type="InterPro" id="IPR036412">
    <property type="entry name" value="HAD-like_sf"/>
</dbReference>
<evidence type="ECO:0000256" key="1">
    <source>
        <dbReference type="SAM" id="MobiDB-lite"/>
    </source>
</evidence>
<dbReference type="Gene3D" id="1.10.150.400">
    <property type="match status" value="1"/>
</dbReference>
<protein>
    <recommendedName>
        <fullName evidence="4">Haloacid dehalogenase superfamily, subfamily IA, variant 1 with third motif having Dx(3-4)D or Dx(3-4)E</fullName>
    </recommendedName>
</protein>
<sequence length="904" mass="105480">MKDWLYDRIVRHNERIQREYERYVRGHMGEHRKKRWKHWIVLLLLAVKYRDSQKDRVHSLVLVKLKEGTAKLRMEWVPGAVWYNVYMSRDGLNYRFVEKVKRHVCKVRGLEEDKMYFFRFKVSLDGSSYSEFSEALTVTAVKNKEHYLMEQISVREAEGGCGRADDREFPGAETGSGKDRREKKGDGSYAFSASPGESGGLLLVWEKIPGALHYNLYRSREGGSWRFAVQTEEDRYLDSQVKGGDAYVYKLKYTFDGKRYHEFPEQAAGRAPLEKYRNANSGRLWERGAESEAVGRPLPIHLAKSMLAFDVVSFDVFDTLILRPFSEPSDLFILVGEELGIMDFCEIRKKAEEDARRRSEFLRGSREVTLYDIYEMVEEETGVEAVSGARTEFLTERKLCFANPYMLEVFRMVKARGKTVVAVSDMYLPRELMEELLRSCGYEGFDDILVSCDYSCTKRKGGLFDILRKKYRGAIFHVGDHPRSDVEAARERGIEARQYRNVNEAGRPFRAKDMSRLAGSAYRGVVNAKLHNGRDRYTPWYEVGYVYTGLYCMGFCRWIMEQARARGLEKILFLAREGDLYQKVFCQMYPDFPTAYVLWSRIPVVKTTVNWNRHPFLLQIIHHKAGALYKSRLGILFDRVGIGALKKYFPAYRLREEEYLTSENEKAVRRLVTEHWDELASCYSADQACIESYLRRQVGDARRAAVVDVGWSGNNVLQVRHLIEEEYGMDCKIHCLLAAARDVNDTYMAGMMQRGQVQTYLFSPMHNKGLHDAHQEENERLNSFFFEILTQSATPTFLGFDSQGRFLYDIPEVENYARDGQIHEGALDFVRDYTEIFRDFPYMMDISGHDAYMPFQYFSRNLLWMRQYFGDYIFGRDLFATQDKAVMESVREVMEKAGLWEERQ</sequence>
<accession>A0ABS2E8K0</accession>
<organism evidence="2 3">
    <name type="scientific">Faecalicatena fissicatena</name>
    <dbReference type="NCBI Taxonomy" id="290055"/>
    <lineage>
        <taxon>Bacteria</taxon>
        <taxon>Bacillati</taxon>
        <taxon>Bacillota</taxon>
        <taxon>Clostridia</taxon>
        <taxon>Lachnospirales</taxon>
        <taxon>Lachnospiraceae</taxon>
        <taxon>Faecalicatena</taxon>
    </lineage>
</organism>
<dbReference type="Gene3D" id="3.40.50.1000">
    <property type="entry name" value="HAD superfamily/HAD-like"/>
    <property type="match status" value="1"/>
</dbReference>
<feature type="region of interest" description="Disordered" evidence="1">
    <location>
        <begin position="159"/>
        <end position="188"/>
    </location>
</feature>
<evidence type="ECO:0000313" key="2">
    <source>
        <dbReference type="EMBL" id="MBM6737940.1"/>
    </source>
</evidence>
<feature type="compositionally biased region" description="Basic and acidic residues" evidence="1">
    <location>
        <begin position="159"/>
        <end position="186"/>
    </location>
</feature>
<comment type="caution">
    <text evidence="2">The sequence shown here is derived from an EMBL/GenBank/DDBJ whole genome shotgun (WGS) entry which is preliminary data.</text>
</comment>
<dbReference type="InterPro" id="IPR023214">
    <property type="entry name" value="HAD_sf"/>
</dbReference>
<gene>
    <name evidence="2" type="ORF">H7U36_07470</name>
</gene>
<reference evidence="2 3" key="1">
    <citation type="journal article" date="2021" name="Sci. Rep.">
        <title>The distribution of antibiotic resistance genes in chicken gut microbiota commensals.</title>
        <authorList>
            <person name="Juricova H."/>
            <person name="Matiasovicova J."/>
            <person name="Kubasova T."/>
            <person name="Cejkova D."/>
            <person name="Rychlik I."/>
        </authorList>
    </citation>
    <scope>NUCLEOTIDE SEQUENCE [LARGE SCALE GENOMIC DNA]</scope>
    <source>
        <strain evidence="2 3">An773</strain>
    </source>
</reference>